<evidence type="ECO:0000256" key="1">
    <source>
        <dbReference type="SAM" id="MobiDB-lite"/>
    </source>
</evidence>
<feature type="transmembrane region" description="Helical" evidence="2">
    <location>
        <begin position="347"/>
        <end position="368"/>
    </location>
</feature>
<feature type="compositionally biased region" description="Pro residues" evidence="1">
    <location>
        <begin position="264"/>
        <end position="278"/>
    </location>
</feature>
<keyword evidence="2" id="KW-0472">Membrane</keyword>
<evidence type="ECO:0000313" key="3">
    <source>
        <dbReference type="EMBL" id="MFB9476315.1"/>
    </source>
</evidence>
<feature type="region of interest" description="Disordered" evidence="1">
    <location>
        <begin position="1"/>
        <end position="294"/>
    </location>
</feature>
<dbReference type="EMBL" id="JBHMCF010000047">
    <property type="protein sequence ID" value="MFB9476315.1"/>
    <property type="molecule type" value="Genomic_DNA"/>
</dbReference>
<dbReference type="RefSeq" id="WP_379485018.1">
    <property type="nucleotide sequence ID" value="NZ_JBHMCF010000047.1"/>
</dbReference>
<keyword evidence="2" id="KW-0812">Transmembrane</keyword>
<reference evidence="3 4" key="1">
    <citation type="submission" date="2024-09" db="EMBL/GenBank/DDBJ databases">
        <authorList>
            <person name="Sun Q."/>
            <person name="Mori K."/>
        </authorList>
    </citation>
    <scope>NUCLEOTIDE SEQUENCE [LARGE SCALE GENOMIC DNA]</scope>
    <source>
        <strain evidence="3 4">JCM 3324</strain>
    </source>
</reference>
<organism evidence="3 4">
    <name type="scientific">Nonomuraea salmonea</name>
    <dbReference type="NCBI Taxonomy" id="46181"/>
    <lineage>
        <taxon>Bacteria</taxon>
        <taxon>Bacillati</taxon>
        <taxon>Actinomycetota</taxon>
        <taxon>Actinomycetes</taxon>
        <taxon>Streptosporangiales</taxon>
        <taxon>Streptosporangiaceae</taxon>
        <taxon>Nonomuraea</taxon>
    </lineage>
</organism>
<sequence length="397" mass="41972">MTTPGDPNEPRPGQDQRPEHEQESEWWSEGTVPDDRSDEEPERPGEEPGRPGEEPRPGAEPREPGDEPIAPAPPVVPPPDVPPTHEPRPSGQPSHPDLPTAPETPQPTGAGPSETSRPGGGEEPSGTLRPVGGEPPSAPSETSQPVRRDVEETQVFPIPGATPTYPGWGREPEEGEPPGRQQPSRYEQGDQPHFAPPGESSRWEGGQAGAPPPGGGAAGTPPHAAGEYRGDQPHPGEQQERRDQAYRQDEDQTIPGTTPSSPYGGPPGYPPPPPPGTPYGPSGGQYGQYGPYQQPRPGSGLATASLVLGVASPFLVFVCFTGLITAILSIIFGCVALAKRVGKGRAIAGIVISALSLVLFAIVAIWFWNVVQECAQLPSPMADRCFESKFPWMSGTR</sequence>
<keyword evidence="4" id="KW-1185">Reference proteome</keyword>
<feature type="compositionally biased region" description="Basic and acidic residues" evidence="1">
    <location>
        <begin position="42"/>
        <end position="65"/>
    </location>
</feature>
<feature type="compositionally biased region" description="Basic and acidic residues" evidence="1">
    <location>
        <begin position="226"/>
        <end position="250"/>
    </location>
</feature>
<dbReference type="Proteomes" id="UP001589568">
    <property type="component" value="Unassembled WGS sequence"/>
</dbReference>
<name>A0ABV5P167_9ACTN</name>
<feature type="compositionally biased region" description="Pro residues" evidence="1">
    <location>
        <begin position="70"/>
        <end position="82"/>
    </location>
</feature>
<proteinExistence type="predicted"/>
<feature type="transmembrane region" description="Helical" evidence="2">
    <location>
        <begin position="314"/>
        <end position="338"/>
    </location>
</feature>
<evidence type="ECO:0000256" key="2">
    <source>
        <dbReference type="SAM" id="Phobius"/>
    </source>
</evidence>
<comment type="caution">
    <text evidence="3">The sequence shown here is derived from an EMBL/GenBank/DDBJ whole genome shotgun (WGS) entry which is preliminary data.</text>
</comment>
<evidence type="ECO:0000313" key="4">
    <source>
        <dbReference type="Proteomes" id="UP001589568"/>
    </source>
</evidence>
<keyword evidence="2" id="KW-1133">Transmembrane helix</keyword>
<protein>
    <recommendedName>
        <fullName evidence="5">DUF4190 domain-containing protein</fullName>
    </recommendedName>
</protein>
<evidence type="ECO:0008006" key="5">
    <source>
        <dbReference type="Google" id="ProtNLM"/>
    </source>
</evidence>
<feature type="compositionally biased region" description="Basic and acidic residues" evidence="1">
    <location>
        <begin position="8"/>
        <end position="23"/>
    </location>
</feature>
<gene>
    <name evidence="3" type="ORF">ACFFR3_43045</name>
</gene>
<dbReference type="PRINTS" id="PR01217">
    <property type="entry name" value="PRICHEXTENSN"/>
</dbReference>
<accession>A0ABV5P167</accession>